<feature type="transmembrane region" description="Helical" evidence="1">
    <location>
        <begin position="40"/>
        <end position="59"/>
    </location>
</feature>
<keyword evidence="2" id="KW-0614">Plasmid</keyword>
<geneLocation type="plasmid" evidence="2 3">
    <name>pBVIE05</name>
</geneLocation>
<dbReference type="Proteomes" id="UP000002287">
    <property type="component" value="Plasmid pBVIE05"/>
</dbReference>
<name>A4JWE8_BURVG</name>
<accession>A4JWE8</accession>
<dbReference type="KEGG" id="bvi:Bcep1808_7731"/>
<evidence type="ECO:0000313" key="2">
    <source>
        <dbReference type="EMBL" id="ABO60601.1"/>
    </source>
</evidence>
<keyword evidence="1" id="KW-0812">Transmembrane</keyword>
<feature type="transmembrane region" description="Helical" evidence="1">
    <location>
        <begin position="7"/>
        <end position="25"/>
    </location>
</feature>
<keyword evidence="1" id="KW-1133">Transmembrane helix</keyword>
<dbReference type="AlphaFoldDB" id="A4JWE8"/>
<protein>
    <submittedName>
        <fullName evidence="2">Uncharacterized protein</fullName>
    </submittedName>
</protein>
<feature type="transmembrane region" description="Helical" evidence="1">
    <location>
        <begin position="79"/>
        <end position="97"/>
    </location>
</feature>
<dbReference type="HOGENOM" id="CLU_1861463_0_0_4"/>
<sequence>MCLASAVFRLYVCGVAVMMWFIAYFEERSMSALLMRTDGGALILWMMLACGLVGIADVLINDTGLFRFRIEAARTHRHFGFSGLAFCYVCQIFIAALSVKSPWMAAYSLWNALLVVAFSLIDAHQRSKDATCLQACN</sequence>
<feature type="transmembrane region" description="Helical" evidence="1">
    <location>
        <begin position="103"/>
        <end position="121"/>
    </location>
</feature>
<dbReference type="EMBL" id="CP000621">
    <property type="protein sequence ID" value="ABO60601.1"/>
    <property type="molecule type" value="Genomic_DNA"/>
</dbReference>
<gene>
    <name evidence="2" type="ordered locus">Bcep1808_7731</name>
</gene>
<organism evidence="2 3">
    <name type="scientific">Burkholderia vietnamiensis (strain G4 / LMG 22486)</name>
    <name type="common">Burkholderia cepacia (strain R1808)</name>
    <dbReference type="NCBI Taxonomy" id="269482"/>
    <lineage>
        <taxon>Bacteria</taxon>
        <taxon>Pseudomonadati</taxon>
        <taxon>Pseudomonadota</taxon>
        <taxon>Betaproteobacteria</taxon>
        <taxon>Burkholderiales</taxon>
        <taxon>Burkholderiaceae</taxon>
        <taxon>Burkholderia</taxon>
        <taxon>Burkholderia cepacia complex</taxon>
    </lineage>
</organism>
<evidence type="ECO:0000256" key="1">
    <source>
        <dbReference type="SAM" id="Phobius"/>
    </source>
</evidence>
<evidence type="ECO:0000313" key="3">
    <source>
        <dbReference type="Proteomes" id="UP000002287"/>
    </source>
</evidence>
<proteinExistence type="predicted"/>
<keyword evidence="1" id="KW-0472">Membrane</keyword>
<reference evidence="2 3" key="1">
    <citation type="submission" date="2007-03" db="EMBL/GenBank/DDBJ databases">
        <title>Complete sequence of plasmid pBVIE05 of Burkholderia vietnamiensis G4.</title>
        <authorList>
            <consortium name="US DOE Joint Genome Institute"/>
            <person name="Copeland A."/>
            <person name="Lucas S."/>
            <person name="Lapidus A."/>
            <person name="Barry K."/>
            <person name="Detter J.C."/>
            <person name="Glavina del Rio T."/>
            <person name="Hammon N."/>
            <person name="Israni S."/>
            <person name="Dalin E."/>
            <person name="Tice H."/>
            <person name="Pitluck S."/>
            <person name="Chain P."/>
            <person name="Malfatti S."/>
            <person name="Shin M."/>
            <person name="Vergez L."/>
            <person name="Schmutz J."/>
            <person name="Larimer F."/>
            <person name="Land M."/>
            <person name="Hauser L."/>
            <person name="Kyrpides N."/>
            <person name="Tiedje J."/>
            <person name="Richardson P."/>
        </authorList>
    </citation>
    <scope>NUCLEOTIDE SEQUENCE [LARGE SCALE GENOMIC DNA]</scope>
    <source>
        <strain evidence="3">G4 / LMG 22486</strain>
        <plasmid evidence="2 3">pBVIE05</plasmid>
    </source>
</reference>